<dbReference type="STRING" id="13616.ENSMODP00000056007"/>
<dbReference type="Pfam" id="PF01834">
    <property type="entry name" value="XRCC1_N"/>
    <property type="match status" value="1"/>
</dbReference>
<dbReference type="Bgee" id="ENSMODG00000043809">
    <property type="expression patterns" value="Expressed in hindlimb bud and 20 other cell types or tissues"/>
</dbReference>
<dbReference type="GO" id="GO:0006284">
    <property type="term" value="P:base-excision repair"/>
    <property type="evidence" value="ECO:0000318"/>
    <property type="project" value="GO_Central"/>
</dbReference>
<reference evidence="3 4" key="1">
    <citation type="journal article" date="2007" name="Nature">
        <title>Genome of the marsupial Monodelphis domestica reveals innovation in non-coding sequences.</title>
        <authorList>
            <person name="Mikkelsen T.S."/>
            <person name="Wakefield M.J."/>
            <person name="Aken B."/>
            <person name="Amemiya C.T."/>
            <person name="Chang J.L."/>
            <person name="Duke S."/>
            <person name="Garber M."/>
            <person name="Gentles A.J."/>
            <person name="Goodstadt L."/>
            <person name="Heger A."/>
            <person name="Jurka J."/>
            <person name="Kamal M."/>
            <person name="Mauceli E."/>
            <person name="Searle S.M."/>
            <person name="Sharpe T."/>
            <person name="Baker M.L."/>
            <person name="Batzer M.A."/>
            <person name="Benos P.V."/>
            <person name="Belov K."/>
            <person name="Clamp M."/>
            <person name="Cook A."/>
            <person name="Cuff J."/>
            <person name="Das R."/>
            <person name="Davidow L."/>
            <person name="Deakin J.E."/>
            <person name="Fazzari M.J."/>
            <person name="Glass J.L."/>
            <person name="Grabherr M."/>
            <person name="Greally J.M."/>
            <person name="Gu W."/>
            <person name="Hore T.A."/>
            <person name="Huttley G.A."/>
            <person name="Kleber M."/>
            <person name="Jirtle R.L."/>
            <person name="Koina E."/>
            <person name="Lee J.T."/>
            <person name="Mahony S."/>
            <person name="Marra M.A."/>
            <person name="Miller R.D."/>
            <person name="Nicholls R.D."/>
            <person name="Oda M."/>
            <person name="Papenfuss A.T."/>
            <person name="Parra Z.E."/>
            <person name="Pollock D.D."/>
            <person name="Ray D.A."/>
            <person name="Schein J.E."/>
            <person name="Speed T.P."/>
            <person name="Thompson K."/>
            <person name="VandeBerg J.L."/>
            <person name="Wade C.M."/>
            <person name="Walker J.A."/>
            <person name="Waters P.D."/>
            <person name="Webber C."/>
            <person name="Weidman J.R."/>
            <person name="Xie X."/>
            <person name="Zody M.C."/>
            <person name="Baldwin J."/>
            <person name="Abdouelleil A."/>
            <person name="Abdulkadir J."/>
            <person name="Abebe A."/>
            <person name="Abera B."/>
            <person name="Abreu J."/>
            <person name="Acer S.C."/>
            <person name="Aftuck L."/>
            <person name="Alexander A."/>
            <person name="An P."/>
            <person name="Anderson E."/>
            <person name="Anderson S."/>
            <person name="Arachi H."/>
            <person name="Azer M."/>
            <person name="Bachantsang P."/>
            <person name="Barry A."/>
            <person name="Bayul T."/>
            <person name="Berlin A."/>
            <person name="Bessette D."/>
            <person name="Bloom T."/>
            <person name="Bloom T."/>
            <person name="Boguslavskiy L."/>
            <person name="Bonnet C."/>
            <person name="Boukhgalter B."/>
            <person name="Bourzgui I."/>
            <person name="Brown A."/>
            <person name="Cahill P."/>
            <person name="Channer S."/>
            <person name="Cheshatsang Y."/>
            <person name="Chuda L."/>
            <person name="Citroen M."/>
            <person name="Collymore A."/>
            <person name="Cooke P."/>
            <person name="Costello M."/>
            <person name="D'Aco K."/>
            <person name="Daza R."/>
            <person name="De Haan G."/>
            <person name="DeGray S."/>
            <person name="DeMaso C."/>
            <person name="Dhargay N."/>
            <person name="Dooley K."/>
            <person name="Dooley E."/>
            <person name="Doricent M."/>
            <person name="Dorje P."/>
            <person name="Dorjee K."/>
            <person name="Dupes A."/>
            <person name="Elong R."/>
            <person name="Falk J."/>
            <person name="Farina A."/>
            <person name="Faro S."/>
            <person name="Ferguson D."/>
            <person name="Fisher S."/>
            <person name="Foley C.D."/>
            <person name="Franke A."/>
            <person name="Friedrich D."/>
            <person name="Gadbois L."/>
            <person name="Gearin G."/>
            <person name="Gearin C.R."/>
            <person name="Giannoukos G."/>
            <person name="Goode T."/>
            <person name="Graham J."/>
            <person name="Grandbois E."/>
            <person name="Grewal S."/>
            <person name="Gyaltsen K."/>
            <person name="Hafez N."/>
            <person name="Hagos B."/>
            <person name="Hall J."/>
            <person name="Henson C."/>
            <person name="Hollinger A."/>
            <person name="Honan T."/>
            <person name="Huard M.D."/>
            <person name="Hughes L."/>
            <person name="Hurhula B."/>
            <person name="Husby M.E."/>
            <person name="Kamat A."/>
            <person name="Kanga B."/>
            <person name="Kashin S."/>
            <person name="Khazanovich D."/>
            <person name="Kisner P."/>
            <person name="Lance K."/>
            <person name="Lara M."/>
            <person name="Lee W."/>
            <person name="Lennon N."/>
            <person name="Letendre F."/>
            <person name="LeVine R."/>
            <person name="Lipovsky A."/>
            <person name="Liu X."/>
            <person name="Liu J."/>
            <person name="Liu S."/>
            <person name="Lokyitsang T."/>
            <person name="Lokyitsang Y."/>
            <person name="Lubonja R."/>
            <person name="Lui A."/>
            <person name="MacDonald P."/>
            <person name="Magnisalis V."/>
            <person name="Maru K."/>
            <person name="Matthews C."/>
            <person name="McCusker W."/>
            <person name="McDonough S."/>
            <person name="Mehta T."/>
            <person name="Meldrim J."/>
            <person name="Meneus L."/>
            <person name="Mihai O."/>
            <person name="Mihalev A."/>
            <person name="Mihova T."/>
            <person name="Mittelman R."/>
            <person name="Mlenga V."/>
            <person name="Montmayeur A."/>
            <person name="Mulrain L."/>
            <person name="Navidi A."/>
            <person name="Naylor J."/>
            <person name="Negash T."/>
            <person name="Nguyen T."/>
            <person name="Nguyen N."/>
            <person name="Nicol R."/>
            <person name="Norbu C."/>
            <person name="Norbu N."/>
            <person name="Novod N."/>
            <person name="O'Neill B."/>
            <person name="Osman S."/>
            <person name="Markiewicz E."/>
            <person name="Oyono O.L."/>
            <person name="Patti C."/>
            <person name="Phunkhang P."/>
            <person name="Pierre F."/>
            <person name="Priest M."/>
            <person name="Raghuraman S."/>
            <person name="Rege F."/>
            <person name="Reyes R."/>
            <person name="Rise C."/>
            <person name="Rogov P."/>
            <person name="Ross K."/>
            <person name="Ryan E."/>
            <person name="Settipalli S."/>
            <person name="Shea T."/>
            <person name="Sherpa N."/>
            <person name="Shi L."/>
            <person name="Shih D."/>
            <person name="Sparrow T."/>
            <person name="Spaulding J."/>
            <person name="Stalker J."/>
            <person name="Stange-Thomann N."/>
            <person name="Stavropoulos S."/>
            <person name="Stone C."/>
            <person name="Strader C."/>
            <person name="Tesfaye S."/>
            <person name="Thomson T."/>
            <person name="Thoulutsang Y."/>
            <person name="Thoulutsang D."/>
            <person name="Topham K."/>
            <person name="Topping I."/>
            <person name="Tsamla T."/>
            <person name="Vassiliev H."/>
            <person name="Vo A."/>
            <person name="Wangchuk T."/>
            <person name="Wangdi T."/>
            <person name="Weiand M."/>
            <person name="Wilkinson J."/>
            <person name="Wilson A."/>
            <person name="Yadav S."/>
            <person name="Young G."/>
            <person name="Yu Q."/>
            <person name="Zembek L."/>
            <person name="Zhong D."/>
            <person name="Zimmer A."/>
            <person name="Zwirko Z."/>
            <person name="Jaffe D.B."/>
            <person name="Alvarez P."/>
            <person name="Brockman W."/>
            <person name="Butler J."/>
            <person name="Chin C."/>
            <person name="Gnerre S."/>
            <person name="MacCallum I."/>
            <person name="Graves J.A."/>
            <person name="Ponting C.P."/>
            <person name="Breen M."/>
            <person name="Samollow P.B."/>
            <person name="Lander E.S."/>
            <person name="Lindblad-Toh K."/>
        </authorList>
    </citation>
    <scope>NUCLEOTIDE SEQUENCE [LARGE SCALE GENOMIC DNA]</scope>
</reference>
<dbReference type="SUPFAM" id="SSF49785">
    <property type="entry name" value="Galactose-binding domain-like"/>
    <property type="match status" value="1"/>
</dbReference>
<evidence type="ECO:0000259" key="2">
    <source>
        <dbReference type="Pfam" id="PF01834"/>
    </source>
</evidence>
<feature type="compositionally biased region" description="Polar residues" evidence="1">
    <location>
        <begin position="182"/>
        <end position="192"/>
    </location>
</feature>
<proteinExistence type="predicted"/>
<dbReference type="Gene3D" id="2.60.120.260">
    <property type="entry name" value="Galactose-binding domain-like"/>
    <property type="match status" value="1"/>
</dbReference>
<dbReference type="PANTHER" id="PTHR11370:SF4">
    <property type="entry name" value="DNA-REPAIR PROTEIN XRCC1 N-TERMINAL DOMAIN-CONTAINING PROTEIN"/>
    <property type="match status" value="1"/>
</dbReference>
<dbReference type="GeneTree" id="ENSGT00390000004140"/>
<dbReference type="GO" id="GO:0003684">
    <property type="term" value="F:damaged DNA binding"/>
    <property type="evidence" value="ECO:0007669"/>
    <property type="project" value="InterPro"/>
</dbReference>
<dbReference type="GO" id="GO:0005634">
    <property type="term" value="C:nucleus"/>
    <property type="evidence" value="ECO:0000318"/>
    <property type="project" value="GO_Central"/>
</dbReference>
<feature type="region of interest" description="Disordered" evidence="1">
    <location>
        <begin position="362"/>
        <end position="404"/>
    </location>
</feature>
<dbReference type="Ensembl" id="ENSMODT00000064615.1">
    <property type="protein sequence ID" value="ENSMODP00000056007.1"/>
    <property type="gene ID" value="ENSMODG00000043809.1"/>
</dbReference>
<feature type="compositionally biased region" description="Basic residues" evidence="1">
    <location>
        <begin position="298"/>
        <end position="324"/>
    </location>
</feature>
<dbReference type="InParanoid" id="A0A5F8H880"/>
<feature type="compositionally biased region" description="Low complexity" evidence="1">
    <location>
        <begin position="372"/>
        <end position="403"/>
    </location>
</feature>
<protein>
    <submittedName>
        <fullName evidence="3">XRCC1 N-terminal domain containing 1, N-terminal like</fullName>
    </submittedName>
</protein>
<evidence type="ECO:0000256" key="1">
    <source>
        <dbReference type="SAM" id="MobiDB-lite"/>
    </source>
</evidence>
<gene>
    <name evidence="3" type="primary">XNDC1N</name>
</gene>
<dbReference type="AlphaFoldDB" id="A0A5F8H880"/>
<dbReference type="InterPro" id="IPR002706">
    <property type="entry name" value="Xrcc1_N"/>
</dbReference>
<dbReference type="FunFam" id="2.60.120.260:FF:000025">
    <property type="entry name" value="DNA repair protein XRCC1 isoform X1"/>
    <property type="match status" value="1"/>
</dbReference>
<dbReference type="OrthoDB" id="25840at2759"/>
<keyword evidence="4" id="KW-1185">Reference proteome</keyword>
<dbReference type="InterPro" id="IPR008979">
    <property type="entry name" value="Galactose-bd-like_sf"/>
</dbReference>
<reference evidence="3" key="3">
    <citation type="submission" date="2025-09" db="UniProtKB">
        <authorList>
            <consortium name="Ensembl"/>
        </authorList>
    </citation>
    <scope>IDENTIFICATION</scope>
</reference>
<feature type="region of interest" description="Disordered" evidence="1">
    <location>
        <begin position="174"/>
        <end position="203"/>
    </location>
</feature>
<name>A0A5F8H880_MONDO</name>
<dbReference type="OMA" id="LCPICAG"/>
<reference evidence="3" key="2">
    <citation type="submission" date="2025-08" db="UniProtKB">
        <authorList>
            <consortium name="Ensembl"/>
        </authorList>
    </citation>
    <scope>IDENTIFICATION</scope>
</reference>
<accession>A0A5F8H880</accession>
<evidence type="ECO:0000313" key="4">
    <source>
        <dbReference type="Proteomes" id="UP000002280"/>
    </source>
</evidence>
<feature type="compositionally biased region" description="Polar residues" evidence="1">
    <location>
        <begin position="332"/>
        <end position="342"/>
    </location>
</feature>
<feature type="region of interest" description="Disordered" evidence="1">
    <location>
        <begin position="252"/>
        <end position="343"/>
    </location>
</feature>
<organism evidence="3 4">
    <name type="scientific">Monodelphis domestica</name>
    <name type="common">Gray short-tailed opossum</name>
    <dbReference type="NCBI Taxonomy" id="13616"/>
    <lineage>
        <taxon>Eukaryota</taxon>
        <taxon>Metazoa</taxon>
        <taxon>Chordata</taxon>
        <taxon>Craniata</taxon>
        <taxon>Vertebrata</taxon>
        <taxon>Euteleostomi</taxon>
        <taxon>Mammalia</taxon>
        <taxon>Metatheria</taxon>
        <taxon>Didelphimorphia</taxon>
        <taxon>Didelphidae</taxon>
        <taxon>Monodelphis</taxon>
    </lineage>
</organism>
<dbReference type="GO" id="GO:0000012">
    <property type="term" value="P:single strand break repair"/>
    <property type="evidence" value="ECO:0007669"/>
    <property type="project" value="InterPro"/>
</dbReference>
<dbReference type="Proteomes" id="UP000002280">
    <property type="component" value="Chromosome 4"/>
</dbReference>
<feature type="domain" description="DNA-repair protein Xrcc1 N-terminal" evidence="2">
    <location>
        <begin position="21"/>
        <end position="170"/>
    </location>
</feature>
<dbReference type="PANTHER" id="PTHR11370">
    <property type="entry name" value="DNA-REPAIR PROTEIN XRCC1"/>
    <property type="match status" value="1"/>
</dbReference>
<sequence>MHLREGTCGCPLSLTVPCLHMAPVKISHVVSFSSQDSRYPVENLLDLNEPIRPWLSSPRDHSGQLRVELQLERAVPISYIDVGNCGCAFLQVDVGRSSWTPGRPFLTLLPMATLMSPADSKMGKNRSGVRMFKDGDFLASTASESWDRLRVTCNQPFNRQQPFGLAFLRVRSQLEPREEPESSQVPDQSQVEPSGRESQACPWLDSPAIRRTFFPDPQPSMEQVTELRGRLQQLQPGALGRSAHMVLSAASRALPSTSKSRGCRQREASPNPTASSDVPEAKDQGSWEQNSKNESSRTKRQKLQNTRRRSPASLRPRQHRKVKPARQPPQPQTSSDHGQESGQCPICAGSFSFEVLPLHAAACGETPPPQQASPSSSSSSSLSPFWTQVSPHSESSPESSPSPTWVQCPICQYRFPAREVAWHASRCGEPPENPWTGLN</sequence>
<evidence type="ECO:0000313" key="3">
    <source>
        <dbReference type="Ensembl" id="ENSMODP00000056007.1"/>
    </source>
</evidence>